<dbReference type="AlphaFoldDB" id="A0A0H5STG4"/>
<evidence type="ECO:0000259" key="17">
    <source>
        <dbReference type="PROSITE" id="PS52004"/>
    </source>
</evidence>
<dbReference type="InterPro" id="IPR000794">
    <property type="entry name" value="Beta-ketoacyl_synthase"/>
</dbReference>
<keyword evidence="5 14" id="KW-0444">Lipid biosynthesis</keyword>
<dbReference type="PANTHER" id="PTHR11712:SF336">
    <property type="entry name" value="3-OXOACYL-[ACYL-CARRIER-PROTEIN] SYNTHASE, MITOCHONDRIAL"/>
    <property type="match status" value="1"/>
</dbReference>
<evidence type="ECO:0000256" key="5">
    <source>
        <dbReference type="ARBA" id="ARBA00022516"/>
    </source>
</evidence>
<dbReference type="Proteomes" id="UP000236497">
    <property type="component" value="Unassembled WGS sequence"/>
</dbReference>
<name>A0A0H5STG4_HERHM</name>
<evidence type="ECO:0000256" key="3">
    <source>
        <dbReference type="ARBA" id="ARBA00012356"/>
    </source>
</evidence>
<evidence type="ECO:0000256" key="1">
    <source>
        <dbReference type="ARBA" id="ARBA00005194"/>
    </source>
</evidence>
<feature type="domain" description="Ketosynthase family 3 (KS3)" evidence="17">
    <location>
        <begin position="17"/>
        <end position="424"/>
    </location>
</feature>
<dbReference type="InterPro" id="IPR018201">
    <property type="entry name" value="Ketoacyl_synth_AS"/>
</dbReference>
<sequence length="427" mass="45560">MIILYAELNGMEGNCMNYRVVITGLGAVTPIGNNVKEFFDNVKAGVCGIDFITGFDTENFEVKLAASVKNFDPKPYIDVKESRRMDRFSQFAVVAAAQALEDAAIDPESLDKDRFGVIVGSGIGGLANIEKQERVLLEKGPRRIDPLFIPMVITNMAAGNIAIKFGARGICSNVVTACATGSHCIGEAFRYIKHGYADVILAGGTEASITPLGIAGFNALKALSTSKDPLRASIPFDKERDGFVMGEGAGILLLEEYEHAKKRGAKIYAEIVGYGATCDAYHITAPDPEGYGGTLSMKNAMNEAGITPKDISYVNAHGTSTPINDRLETLAMKAAFGKDIYNIPISSTKSMIGHLLGAAGAVEAIVCVKAIEEGFIPATIGLKVKDEECDLDYVPNTGREGKLSYVMSNSLGFGGHNASLIFKNMEV</sequence>
<dbReference type="PANTHER" id="PTHR11712">
    <property type="entry name" value="POLYKETIDE SYNTHASE-RELATED"/>
    <property type="match status" value="1"/>
</dbReference>
<dbReference type="NCBIfam" id="NF005589">
    <property type="entry name" value="PRK07314.1"/>
    <property type="match status" value="1"/>
</dbReference>
<dbReference type="GO" id="GO:0006633">
    <property type="term" value="P:fatty acid biosynthetic process"/>
    <property type="evidence" value="ECO:0007669"/>
    <property type="project" value="UniProtKB-UniRule"/>
</dbReference>
<comment type="catalytic activity">
    <reaction evidence="13 14">
        <text>a fatty acyl-[ACP] + malonyl-[ACP] + H(+) = a 3-oxoacyl-[ACP] + holo-[ACP] + CO2</text>
        <dbReference type="Rhea" id="RHEA:22836"/>
        <dbReference type="Rhea" id="RHEA-COMP:9623"/>
        <dbReference type="Rhea" id="RHEA-COMP:9685"/>
        <dbReference type="Rhea" id="RHEA-COMP:9916"/>
        <dbReference type="Rhea" id="RHEA-COMP:14125"/>
        <dbReference type="ChEBI" id="CHEBI:15378"/>
        <dbReference type="ChEBI" id="CHEBI:16526"/>
        <dbReference type="ChEBI" id="CHEBI:64479"/>
        <dbReference type="ChEBI" id="CHEBI:78449"/>
        <dbReference type="ChEBI" id="CHEBI:78776"/>
        <dbReference type="ChEBI" id="CHEBI:138651"/>
    </reaction>
</comment>
<dbReference type="InterPro" id="IPR017568">
    <property type="entry name" value="3-oxoacyl-ACP_synth-2"/>
</dbReference>
<dbReference type="CDD" id="cd00834">
    <property type="entry name" value="KAS_I_II"/>
    <property type="match status" value="1"/>
</dbReference>
<dbReference type="PROSITE" id="PS52004">
    <property type="entry name" value="KS3_2"/>
    <property type="match status" value="1"/>
</dbReference>
<evidence type="ECO:0000256" key="13">
    <source>
        <dbReference type="ARBA" id="ARBA00047659"/>
    </source>
</evidence>
<evidence type="ECO:0000313" key="18">
    <source>
        <dbReference type="EMBL" id="CRZ33573.1"/>
    </source>
</evidence>
<comment type="similarity">
    <text evidence="2 14 16">Belongs to the thiolase-like superfamily. Beta-ketoacyl-ACP synthases family.</text>
</comment>
<evidence type="ECO:0000256" key="11">
    <source>
        <dbReference type="ARBA" id="ARBA00024006"/>
    </source>
</evidence>
<dbReference type="PIRSF" id="PIRSF000447">
    <property type="entry name" value="KAS_II"/>
    <property type="match status" value="1"/>
</dbReference>
<dbReference type="GO" id="GO:0004315">
    <property type="term" value="F:3-oxoacyl-[acyl-carrier-protein] synthase activity"/>
    <property type="evidence" value="ECO:0007669"/>
    <property type="project" value="UniProtKB-UniRule"/>
</dbReference>
<keyword evidence="19" id="KW-1185">Reference proteome</keyword>
<dbReference type="InterPro" id="IPR014031">
    <property type="entry name" value="Ketoacyl_synth_C"/>
</dbReference>
<evidence type="ECO:0000256" key="2">
    <source>
        <dbReference type="ARBA" id="ARBA00008467"/>
    </source>
</evidence>
<organism evidence="18 19">
    <name type="scientific">Herbinix hemicellulosilytica</name>
    <dbReference type="NCBI Taxonomy" id="1564487"/>
    <lineage>
        <taxon>Bacteria</taxon>
        <taxon>Bacillati</taxon>
        <taxon>Bacillota</taxon>
        <taxon>Clostridia</taxon>
        <taxon>Lachnospirales</taxon>
        <taxon>Lachnospiraceae</taxon>
        <taxon>Herbinix</taxon>
    </lineage>
</organism>
<dbReference type="UniPathway" id="UPA00094"/>
<keyword evidence="6 14" id="KW-0808">Transferase</keyword>
<proteinExistence type="inferred from homology"/>
<evidence type="ECO:0000256" key="9">
    <source>
        <dbReference type="ARBA" id="ARBA00023160"/>
    </source>
</evidence>
<dbReference type="FunFam" id="3.40.47.10:FF:000009">
    <property type="entry name" value="3-oxoacyl-[acyl-carrier-protein] synthase 2"/>
    <property type="match status" value="1"/>
</dbReference>
<keyword evidence="9 14" id="KW-0275">Fatty acid biosynthesis</keyword>
<dbReference type="NCBIfam" id="TIGR03150">
    <property type="entry name" value="fabF"/>
    <property type="match status" value="1"/>
</dbReference>
<dbReference type="InterPro" id="IPR014030">
    <property type="entry name" value="Ketoacyl_synth_N"/>
</dbReference>
<comment type="pathway">
    <text evidence="1 14">Lipid metabolism; fatty acid biosynthesis.</text>
</comment>
<evidence type="ECO:0000256" key="12">
    <source>
        <dbReference type="ARBA" id="ARBA00047318"/>
    </source>
</evidence>
<evidence type="ECO:0000256" key="15">
    <source>
        <dbReference type="PIRSR" id="PIRSR000447-1"/>
    </source>
</evidence>
<evidence type="ECO:0000313" key="19">
    <source>
        <dbReference type="Proteomes" id="UP000236497"/>
    </source>
</evidence>
<dbReference type="SMART" id="SM00825">
    <property type="entry name" value="PKS_KS"/>
    <property type="match status" value="1"/>
</dbReference>
<dbReference type="InterPro" id="IPR016039">
    <property type="entry name" value="Thiolase-like"/>
</dbReference>
<dbReference type="PROSITE" id="PS00606">
    <property type="entry name" value="KS3_1"/>
    <property type="match status" value="1"/>
</dbReference>
<dbReference type="SUPFAM" id="SSF53901">
    <property type="entry name" value="Thiolase-like"/>
    <property type="match status" value="2"/>
</dbReference>
<keyword evidence="10 14" id="KW-0012">Acyltransferase</keyword>
<dbReference type="Pfam" id="PF02801">
    <property type="entry name" value="Ketoacyl-synt_C"/>
    <property type="match status" value="1"/>
</dbReference>
<evidence type="ECO:0000256" key="4">
    <source>
        <dbReference type="ARBA" id="ARBA00014657"/>
    </source>
</evidence>
<feature type="active site" description="For beta-ketoacyl synthase activity" evidence="15">
    <location>
        <position position="178"/>
    </location>
</feature>
<accession>A0A0H5STG4</accession>
<keyword evidence="7" id="KW-0276">Fatty acid metabolism</keyword>
<comment type="function">
    <text evidence="11 14">Involved in the type II fatty acid elongation cycle. Catalyzes the elongation of a wide range of acyl-ACP by the addition of two carbons from malonyl-ACP to an acyl acceptor. Can efficiently catalyze the conversion of palmitoleoyl-ACP (cis-hexadec-9-enoyl-ACP) to cis-vaccenoyl-ACP (cis-octadec-11-enoyl-ACP), an essential step in the thermal regulation of fatty acid composition.</text>
</comment>
<evidence type="ECO:0000256" key="6">
    <source>
        <dbReference type="ARBA" id="ARBA00022679"/>
    </source>
</evidence>
<evidence type="ECO:0000256" key="14">
    <source>
        <dbReference type="PIRNR" id="PIRNR000447"/>
    </source>
</evidence>
<dbReference type="EMBL" id="CVTD020000008">
    <property type="protein sequence ID" value="CRZ33573.1"/>
    <property type="molecule type" value="Genomic_DNA"/>
</dbReference>
<reference evidence="18 19" key="1">
    <citation type="submission" date="2015-06" db="EMBL/GenBank/DDBJ databases">
        <authorList>
            <person name="Wibberg Daniel"/>
        </authorList>
    </citation>
    <scope>NUCLEOTIDE SEQUENCE [LARGE SCALE GENOMIC DNA]</scope>
    <source>
        <strain evidence="18 19">T3/55T</strain>
    </source>
</reference>
<evidence type="ECO:0000256" key="8">
    <source>
        <dbReference type="ARBA" id="ARBA00023098"/>
    </source>
</evidence>
<evidence type="ECO:0000256" key="16">
    <source>
        <dbReference type="RuleBase" id="RU003694"/>
    </source>
</evidence>
<dbReference type="GO" id="GO:0005829">
    <property type="term" value="C:cytosol"/>
    <property type="evidence" value="ECO:0007669"/>
    <property type="project" value="TreeGrafter"/>
</dbReference>
<dbReference type="InterPro" id="IPR020841">
    <property type="entry name" value="PKS_Beta-ketoAc_synthase_dom"/>
</dbReference>
<dbReference type="Gene3D" id="3.40.47.10">
    <property type="match status" value="1"/>
</dbReference>
<gene>
    <name evidence="18" type="primary">fabF</name>
    <name evidence="18" type="ORF">HHT355_0365</name>
</gene>
<evidence type="ECO:0000256" key="7">
    <source>
        <dbReference type="ARBA" id="ARBA00022832"/>
    </source>
</evidence>
<dbReference type="EC" id="2.3.1.179" evidence="3 14"/>
<comment type="catalytic activity">
    <reaction evidence="12 14">
        <text>(9Z)-hexadecenoyl-[ACP] + malonyl-[ACP] + H(+) = 3-oxo-(11Z)-octadecenoyl-[ACP] + holo-[ACP] + CO2</text>
        <dbReference type="Rhea" id="RHEA:55040"/>
        <dbReference type="Rhea" id="RHEA-COMP:9623"/>
        <dbReference type="Rhea" id="RHEA-COMP:9685"/>
        <dbReference type="Rhea" id="RHEA-COMP:10800"/>
        <dbReference type="Rhea" id="RHEA-COMP:14074"/>
        <dbReference type="ChEBI" id="CHEBI:15378"/>
        <dbReference type="ChEBI" id="CHEBI:16526"/>
        <dbReference type="ChEBI" id="CHEBI:64479"/>
        <dbReference type="ChEBI" id="CHEBI:78449"/>
        <dbReference type="ChEBI" id="CHEBI:83989"/>
        <dbReference type="ChEBI" id="CHEBI:138538"/>
        <dbReference type="EC" id="2.3.1.179"/>
    </reaction>
</comment>
<evidence type="ECO:0000256" key="10">
    <source>
        <dbReference type="ARBA" id="ARBA00023315"/>
    </source>
</evidence>
<keyword evidence="8" id="KW-0443">Lipid metabolism</keyword>
<dbReference type="Pfam" id="PF00109">
    <property type="entry name" value="ketoacyl-synt"/>
    <property type="match status" value="1"/>
</dbReference>
<protein>
    <recommendedName>
        <fullName evidence="4 14">3-oxoacyl-[acyl-carrier-protein] synthase 2</fullName>
        <ecNumber evidence="3 14">2.3.1.179</ecNumber>
    </recommendedName>
</protein>